<organism evidence="2">
    <name type="scientific">marine sediment metagenome</name>
    <dbReference type="NCBI Taxonomy" id="412755"/>
    <lineage>
        <taxon>unclassified sequences</taxon>
        <taxon>metagenomes</taxon>
        <taxon>ecological metagenomes</taxon>
    </lineage>
</organism>
<feature type="domain" description="Water stress and hypersensitive response" evidence="1">
    <location>
        <begin position="29"/>
        <end position="146"/>
    </location>
</feature>
<name>X0UKR3_9ZZZZ</name>
<evidence type="ECO:0000313" key="2">
    <source>
        <dbReference type="EMBL" id="GAG06210.1"/>
    </source>
</evidence>
<dbReference type="EMBL" id="BARS01029586">
    <property type="protein sequence ID" value="GAG06210.1"/>
    <property type="molecule type" value="Genomic_DNA"/>
</dbReference>
<dbReference type="Gene3D" id="2.60.40.1820">
    <property type="match status" value="1"/>
</dbReference>
<feature type="non-terminal residue" evidence="2">
    <location>
        <position position="153"/>
    </location>
</feature>
<dbReference type="SMART" id="SM00769">
    <property type="entry name" value="WHy"/>
    <property type="match status" value="1"/>
</dbReference>
<comment type="caution">
    <text evidence="2">The sequence shown here is derived from an EMBL/GenBank/DDBJ whole genome shotgun (WGS) entry which is preliminary data.</text>
</comment>
<dbReference type="Pfam" id="PF03168">
    <property type="entry name" value="LEA_2"/>
    <property type="match status" value="1"/>
</dbReference>
<accession>X0UKR3</accession>
<dbReference type="SUPFAM" id="SSF117070">
    <property type="entry name" value="LEA14-like"/>
    <property type="match status" value="1"/>
</dbReference>
<dbReference type="GO" id="GO:0009269">
    <property type="term" value="P:response to desiccation"/>
    <property type="evidence" value="ECO:0007669"/>
    <property type="project" value="InterPro"/>
</dbReference>
<protein>
    <recommendedName>
        <fullName evidence="1">Water stress and hypersensitive response domain-containing protein</fullName>
    </recommendedName>
</protein>
<proteinExistence type="predicted"/>
<reference evidence="2" key="1">
    <citation type="journal article" date="2014" name="Front. Microbiol.">
        <title>High frequency of phylogenetically diverse reductive dehalogenase-homologous genes in deep subseafloor sedimentary metagenomes.</title>
        <authorList>
            <person name="Kawai M."/>
            <person name="Futagami T."/>
            <person name="Toyoda A."/>
            <person name="Takaki Y."/>
            <person name="Nishi S."/>
            <person name="Hori S."/>
            <person name="Arai W."/>
            <person name="Tsubouchi T."/>
            <person name="Morono Y."/>
            <person name="Uchiyama I."/>
            <person name="Ito T."/>
            <person name="Fujiyama A."/>
            <person name="Inagaki F."/>
            <person name="Takami H."/>
        </authorList>
    </citation>
    <scope>NUCLEOTIDE SEQUENCE</scope>
    <source>
        <strain evidence="2">Expedition CK06-06</strain>
    </source>
</reference>
<dbReference type="PROSITE" id="PS51257">
    <property type="entry name" value="PROKAR_LIPOPROTEIN"/>
    <property type="match status" value="1"/>
</dbReference>
<dbReference type="InterPro" id="IPR004864">
    <property type="entry name" value="LEA_2"/>
</dbReference>
<dbReference type="InterPro" id="IPR013990">
    <property type="entry name" value="WHy-dom"/>
</dbReference>
<dbReference type="AlphaFoldDB" id="X0UKR3"/>
<evidence type="ECO:0000259" key="1">
    <source>
        <dbReference type="SMART" id="SM00769"/>
    </source>
</evidence>
<sequence>MNERYRGVYVGLLTVLLALAGCKPKPPVINLADIQLRSISRDAVGLNVDFKVFNPNGYDIRLRGLDFDMNAGGTKLAGGQVVGAIPAIAAREWTRVSTALDISLPETLSVVKRLAKDREIAYVLKGEAVFDVLGFDLPVKVDKSGRIALMQML</sequence>
<gene>
    <name evidence="2" type="ORF">S01H1_46225</name>
</gene>